<keyword evidence="1" id="KW-0812">Transmembrane</keyword>
<dbReference type="AlphaFoldDB" id="A0A1F6ASE4"/>
<reference evidence="2 3" key="1">
    <citation type="journal article" date="2016" name="Nat. Commun.">
        <title>Thousands of microbial genomes shed light on interconnected biogeochemical processes in an aquifer system.</title>
        <authorList>
            <person name="Anantharaman K."/>
            <person name="Brown C.T."/>
            <person name="Hug L.A."/>
            <person name="Sharon I."/>
            <person name="Castelle C.J."/>
            <person name="Probst A.J."/>
            <person name="Thomas B.C."/>
            <person name="Singh A."/>
            <person name="Wilkins M.J."/>
            <person name="Karaoz U."/>
            <person name="Brodie E.L."/>
            <person name="Williams K.H."/>
            <person name="Hubbard S.S."/>
            <person name="Banfield J.F."/>
        </authorList>
    </citation>
    <scope>NUCLEOTIDE SEQUENCE [LARGE SCALE GENOMIC DNA]</scope>
</reference>
<evidence type="ECO:0000313" key="2">
    <source>
        <dbReference type="EMBL" id="OGG27442.1"/>
    </source>
</evidence>
<accession>A0A1F6ASE4</accession>
<name>A0A1F6ASE4_9BACT</name>
<dbReference type="EMBL" id="MFJR01000002">
    <property type="protein sequence ID" value="OGG27442.1"/>
    <property type="molecule type" value="Genomic_DNA"/>
</dbReference>
<sequence>MPGKYKSVKKSKQSSSFYLIIGIVVIILGALFYFYNTLQNINLTNRGSAQEIKTQSASSYSGSICVTPQPESQYSGPPSLMKCGLPEVLYYAGDNIQARRIEPCLQSQYCLINQFGATRCGNEPGEINILQRIQNYTPRFIQNENLFVGQIYEVSYVEFPEALFSVSKQVDLSCTADELLRSTKDVDYALKNQYKYTYVDDKKSGGFVDWGNRSYVKMIIPSDSASVKCTYKTPGSYAITARVKAQNVNGGQITYTKNRYINVVAPE</sequence>
<gene>
    <name evidence="2" type="ORF">A2960_06630</name>
</gene>
<evidence type="ECO:0000313" key="3">
    <source>
        <dbReference type="Proteomes" id="UP000176609"/>
    </source>
</evidence>
<comment type="caution">
    <text evidence="2">The sequence shown here is derived from an EMBL/GenBank/DDBJ whole genome shotgun (WGS) entry which is preliminary data.</text>
</comment>
<protein>
    <submittedName>
        <fullName evidence="2">Uncharacterized protein</fullName>
    </submittedName>
</protein>
<keyword evidence="1" id="KW-1133">Transmembrane helix</keyword>
<dbReference type="Proteomes" id="UP000176609">
    <property type="component" value="Unassembled WGS sequence"/>
</dbReference>
<proteinExistence type="predicted"/>
<evidence type="ECO:0000256" key="1">
    <source>
        <dbReference type="SAM" id="Phobius"/>
    </source>
</evidence>
<feature type="transmembrane region" description="Helical" evidence="1">
    <location>
        <begin position="16"/>
        <end position="35"/>
    </location>
</feature>
<keyword evidence="1" id="KW-0472">Membrane</keyword>
<organism evidence="2 3">
    <name type="scientific">Candidatus Gottesmanbacteria bacterium RIFCSPLOWO2_01_FULL_39_12b</name>
    <dbReference type="NCBI Taxonomy" id="1798388"/>
    <lineage>
        <taxon>Bacteria</taxon>
        <taxon>Candidatus Gottesmaniibacteriota</taxon>
    </lineage>
</organism>